<accession>A3A2Q9</accession>
<dbReference type="SUPFAM" id="SSF48371">
    <property type="entry name" value="ARM repeat"/>
    <property type="match status" value="1"/>
</dbReference>
<feature type="compositionally biased region" description="Pro residues" evidence="1">
    <location>
        <begin position="32"/>
        <end position="42"/>
    </location>
</feature>
<reference evidence="2" key="2">
    <citation type="submission" date="2008-12" db="EMBL/GenBank/DDBJ databases">
        <title>Improved gene annotation of the rice (Oryza sativa) genomes.</title>
        <authorList>
            <person name="Wang J."/>
            <person name="Li R."/>
            <person name="Fan W."/>
            <person name="Huang Q."/>
            <person name="Zhang J."/>
            <person name="Zhou Y."/>
            <person name="Hu Y."/>
            <person name="Zi S."/>
            <person name="Li J."/>
            <person name="Ni P."/>
            <person name="Zheng H."/>
            <person name="Zhang Y."/>
            <person name="Zhao M."/>
            <person name="Hao Q."/>
            <person name="McDermott J."/>
            <person name="Samudrala R."/>
            <person name="Kristiansen K."/>
            <person name="Wong G.K.-S."/>
        </authorList>
    </citation>
    <scope>NUCLEOTIDE SEQUENCE</scope>
</reference>
<dbReference type="PANTHER" id="PTHR35761:SF1">
    <property type="entry name" value="PROTEIN SENSITIVE TO UV 2"/>
    <property type="match status" value="1"/>
</dbReference>
<sequence length="722" mass="79430">MDGLDDEWDDDKFLAELFRAQDEAVASRNPNPNSPSPPPPPDLISLLPAPSNSSYPSSSAAAAALPLSYITPGPHVFSAAPVHFLPPRELSQHPQGFDVGLRDFSPPRELSQRPAAEVSSREIVAVSSGIAGADRFRGGGGGGARRERDAREAADRREVERLKRELNRVSKQMNDVKNECSELKKDRTRKDLEIKAKEAEIQSLRRANVGSANKYAGSMAMDIDQSVHAPANGALHTGDSCLASTRRAETLNGRNKELSSPQDGLCLNQRNQTYASEVLEESVRFESKGSKHKEIKTVGVQTDLPGNNEYLEHKKVLVDRISSNLCAVWGMPTNSLMGRSLISKILVSCSEEILTLVQSTGSLDKCEASSEASSSVRNAISQVYDIIIKTSSDTIPIQTLLEALLNLAAVGNDAVVSRALRMLHSVLQHLLNNRTMSNQRHSEENIRVDALSIMIIIARTSDPKVEREKFGFTSVMEKLHQLLQKENGLLVKKHSVDLLFLLLNCPTTLKLLCNGGKDSPEQIEAIRCENDRSQEAISSIFKDLSECLSCRATSSLGIKLCRVVVTLLAYIASSGKLGYEVLLGPVTVRGANFLELIMEVLASQMEYDTALSNGEHELLKERYLLMREVLILLNRLASHANFSKPTLEVLTSSKLCATLTIDVANQLPQRSKYPLRHLGEINIQMANDLAELAQKFRTRVHSFLEEQHSTVDHSNPSALHES</sequence>
<evidence type="ECO:0000313" key="2">
    <source>
        <dbReference type="EMBL" id="EAZ21598.1"/>
    </source>
</evidence>
<protein>
    <submittedName>
        <fullName evidence="2">Uncharacterized protein</fullName>
    </submittedName>
</protein>
<dbReference type="EMBL" id="CM000139">
    <property type="protein sequence ID" value="EAZ21598.1"/>
    <property type="molecule type" value="Genomic_DNA"/>
</dbReference>
<reference evidence="2" key="1">
    <citation type="journal article" date="2005" name="PLoS Biol.">
        <title>The genomes of Oryza sativa: a history of duplications.</title>
        <authorList>
            <person name="Yu J."/>
            <person name="Wang J."/>
            <person name="Lin W."/>
            <person name="Li S."/>
            <person name="Li H."/>
            <person name="Zhou J."/>
            <person name="Ni P."/>
            <person name="Dong W."/>
            <person name="Hu S."/>
            <person name="Zeng C."/>
            <person name="Zhang J."/>
            <person name="Zhang Y."/>
            <person name="Li R."/>
            <person name="Xu Z."/>
            <person name="Li S."/>
            <person name="Li X."/>
            <person name="Zheng H."/>
            <person name="Cong L."/>
            <person name="Lin L."/>
            <person name="Yin J."/>
            <person name="Geng J."/>
            <person name="Li G."/>
            <person name="Shi J."/>
            <person name="Liu J."/>
            <person name="Lv H."/>
            <person name="Li J."/>
            <person name="Wang J."/>
            <person name="Deng Y."/>
            <person name="Ran L."/>
            <person name="Shi X."/>
            <person name="Wang X."/>
            <person name="Wu Q."/>
            <person name="Li C."/>
            <person name="Ren X."/>
            <person name="Wang J."/>
            <person name="Wang X."/>
            <person name="Li D."/>
            <person name="Liu D."/>
            <person name="Zhang X."/>
            <person name="Ji Z."/>
            <person name="Zhao W."/>
            <person name="Sun Y."/>
            <person name="Zhang Z."/>
            <person name="Bao J."/>
            <person name="Han Y."/>
            <person name="Dong L."/>
            <person name="Ji J."/>
            <person name="Chen P."/>
            <person name="Wu S."/>
            <person name="Liu J."/>
            <person name="Xiao Y."/>
            <person name="Bu D."/>
            <person name="Tan J."/>
            <person name="Yang L."/>
            <person name="Ye C."/>
            <person name="Zhang J."/>
            <person name="Xu J."/>
            <person name="Zhou Y."/>
            <person name="Yu Y."/>
            <person name="Zhang B."/>
            <person name="Zhuang S."/>
            <person name="Wei H."/>
            <person name="Liu B."/>
            <person name="Lei M."/>
            <person name="Yu H."/>
            <person name="Li Y."/>
            <person name="Xu H."/>
            <person name="Wei S."/>
            <person name="He X."/>
            <person name="Fang L."/>
            <person name="Zhang Z."/>
            <person name="Zhang Y."/>
            <person name="Huang X."/>
            <person name="Su Z."/>
            <person name="Tong W."/>
            <person name="Li J."/>
            <person name="Tong Z."/>
            <person name="Li S."/>
            <person name="Ye J."/>
            <person name="Wang L."/>
            <person name="Fang L."/>
            <person name="Lei T."/>
            <person name="Chen C."/>
            <person name="Chen H."/>
            <person name="Xu Z."/>
            <person name="Li H."/>
            <person name="Huang H."/>
            <person name="Zhang F."/>
            <person name="Xu H."/>
            <person name="Li N."/>
            <person name="Zhao C."/>
            <person name="Li S."/>
            <person name="Dong L."/>
            <person name="Huang Y."/>
            <person name="Li L."/>
            <person name="Xi Y."/>
            <person name="Qi Q."/>
            <person name="Li W."/>
            <person name="Zhang B."/>
            <person name="Hu W."/>
            <person name="Zhang Y."/>
            <person name="Tian X."/>
            <person name="Jiao Y."/>
            <person name="Liang X."/>
            <person name="Jin J."/>
            <person name="Gao L."/>
            <person name="Zheng W."/>
            <person name="Hao B."/>
            <person name="Liu S."/>
            <person name="Wang W."/>
            <person name="Yuan L."/>
            <person name="Cao M."/>
            <person name="McDermott J."/>
            <person name="Samudrala R."/>
            <person name="Wang J."/>
            <person name="Wong G.K."/>
            <person name="Yang H."/>
        </authorList>
    </citation>
    <scope>NUCLEOTIDE SEQUENCE [LARGE SCALE GENOMIC DNA]</scope>
</reference>
<gene>
    <name evidence="2" type="ORF">OsJ_05226</name>
</gene>
<dbReference type="InterPro" id="IPR016024">
    <property type="entry name" value="ARM-type_fold"/>
</dbReference>
<organism evidence="2">
    <name type="scientific">Oryza sativa subsp. japonica</name>
    <name type="common">Rice</name>
    <dbReference type="NCBI Taxonomy" id="39947"/>
    <lineage>
        <taxon>Eukaryota</taxon>
        <taxon>Viridiplantae</taxon>
        <taxon>Streptophyta</taxon>
        <taxon>Embryophyta</taxon>
        <taxon>Tracheophyta</taxon>
        <taxon>Spermatophyta</taxon>
        <taxon>Magnoliopsida</taxon>
        <taxon>Liliopsida</taxon>
        <taxon>Poales</taxon>
        <taxon>Poaceae</taxon>
        <taxon>BOP clade</taxon>
        <taxon>Oryzoideae</taxon>
        <taxon>Oryzeae</taxon>
        <taxon>Oryzinae</taxon>
        <taxon>Oryza</taxon>
        <taxon>Oryza sativa</taxon>
    </lineage>
</organism>
<dbReference type="Proteomes" id="UP000007752">
    <property type="component" value="Chromosome 2"/>
</dbReference>
<dbReference type="PANTHER" id="PTHR35761">
    <property type="entry name" value="ATR INTERACTING PROTEIN"/>
    <property type="match status" value="1"/>
</dbReference>
<feature type="compositionally biased region" description="Low complexity" evidence="1">
    <location>
        <begin position="43"/>
        <end position="58"/>
    </location>
</feature>
<proteinExistence type="predicted"/>
<feature type="region of interest" description="Disordered" evidence="1">
    <location>
        <begin position="20"/>
        <end position="58"/>
    </location>
</feature>
<feature type="region of interest" description="Disordered" evidence="1">
    <location>
        <begin position="132"/>
        <end position="156"/>
    </location>
</feature>
<dbReference type="InterPro" id="IPR044952">
    <property type="entry name" value="SUV2"/>
</dbReference>
<evidence type="ECO:0000256" key="1">
    <source>
        <dbReference type="SAM" id="MobiDB-lite"/>
    </source>
</evidence>
<name>A3A2Q9_ORYSJ</name>
<dbReference type="AlphaFoldDB" id="A3A2Q9"/>
<feature type="compositionally biased region" description="Basic and acidic residues" evidence="1">
    <location>
        <begin position="144"/>
        <end position="156"/>
    </location>
</feature>
<dbReference type="GO" id="GO:0006974">
    <property type="term" value="P:DNA damage response"/>
    <property type="evidence" value="ECO:0007669"/>
    <property type="project" value="InterPro"/>
</dbReference>